<name>A0A9P6MZU8_9FUNG</name>
<dbReference type="InterPro" id="IPR010358">
    <property type="entry name" value="BRE"/>
</dbReference>
<evidence type="ECO:0000256" key="2">
    <source>
        <dbReference type="ARBA" id="ARBA00004496"/>
    </source>
</evidence>
<evidence type="ECO:0000256" key="4">
    <source>
        <dbReference type="ARBA" id="ARBA00022490"/>
    </source>
</evidence>
<dbReference type="PANTHER" id="PTHR15189:SF7">
    <property type="entry name" value="BRISC AND BRCA1-A COMPLEX MEMBER 2"/>
    <property type="match status" value="1"/>
</dbReference>
<evidence type="ECO:0000256" key="14">
    <source>
        <dbReference type="ARBA" id="ARBA00023306"/>
    </source>
</evidence>
<evidence type="ECO:0000256" key="8">
    <source>
        <dbReference type="ARBA" id="ARBA00022763"/>
    </source>
</evidence>
<comment type="caution">
    <text evidence="18">The sequence shown here is derived from an EMBL/GenBank/DDBJ whole genome shotgun (WGS) entry which is preliminary data.</text>
</comment>
<dbReference type="GO" id="GO:0006325">
    <property type="term" value="P:chromatin organization"/>
    <property type="evidence" value="ECO:0007669"/>
    <property type="project" value="UniProtKB-KW"/>
</dbReference>
<keyword evidence="9" id="KW-0498">Mitosis</keyword>
<evidence type="ECO:0000256" key="1">
    <source>
        <dbReference type="ARBA" id="ARBA00004123"/>
    </source>
</evidence>
<evidence type="ECO:0000256" key="7">
    <source>
        <dbReference type="ARBA" id="ARBA00022737"/>
    </source>
</evidence>
<evidence type="ECO:0000256" key="15">
    <source>
        <dbReference type="ARBA" id="ARBA00025766"/>
    </source>
</evidence>
<proteinExistence type="inferred from homology"/>
<accession>A0A9P6MZU8</accession>
<evidence type="ECO:0000313" key="19">
    <source>
        <dbReference type="Proteomes" id="UP000703661"/>
    </source>
</evidence>
<reference evidence="18" key="1">
    <citation type="journal article" date="2020" name="Fungal Divers.">
        <title>Resolving the Mortierellaceae phylogeny through synthesis of multi-gene phylogenetics and phylogenomics.</title>
        <authorList>
            <person name="Vandepol N."/>
            <person name="Liber J."/>
            <person name="Desiro A."/>
            <person name="Na H."/>
            <person name="Kennedy M."/>
            <person name="Barry K."/>
            <person name="Grigoriev I.V."/>
            <person name="Miller A.N."/>
            <person name="O'Donnell K."/>
            <person name="Stajich J.E."/>
            <person name="Bonito G."/>
        </authorList>
    </citation>
    <scope>NUCLEOTIDE SEQUENCE</scope>
    <source>
        <strain evidence="18">NRRL 2769</strain>
    </source>
</reference>
<keyword evidence="14" id="KW-0131">Cell cycle</keyword>
<comment type="similarity">
    <text evidence="15">Belongs to the BABAM2 family.</text>
</comment>
<keyword evidence="19" id="KW-1185">Reference proteome</keyword>
<dbReference type="GO" id="GO:0051301">
    <property type="term" value="P:cell division"/>
    <property type="evidence" value="ECO:0007669"/>
    <property type="project" value="UniProtKB-KW"/>
</dbReference>
<evidence type="ECO:0000256" key="3">
    <source>
        <dbReference type="ARBA" id="ARBA00019438"/>
    </source>
</evidence>
<dbReference type="GO" id="GO:0006915">
    <property type="term" value="P:apoptotic process"/>
    <property type="evidence" value="ECO:0007669"/>
    <property type="project" value="UniProtKB-KW"/>
</dbReference>
<evidence type="ECO:0000256" key="17">
    <source>
        <dbReference type="ARBA" id="ARBA00032630"/>
    </source>
</evidence>
<evidence type="ECO:0000256" key="5">
    <source>
        <dbReference type="ARBA" id="ARBA00022618"/>
    </source>
</evidence>
<dbReference type="PANTHER" id="PTHR15189">
    <property type="entry name" value="BRISC AND BRCA1-A COMPLEX MEMBER 2"/>
    <property type="match status" value="1"/>
</dbReference>
<evidence type="ECO:0000256" key="16">
    <source>
        <dbReference type="ARBA" id="ARBA00032491"/>
    </source>
</evidence>
<evidence type="ECO:0000256" key="6">
    <source>
        <dbReference type="ARBA" id="ARBA00022703"/>
    </source>
</evidence>
<evidence type="ECO:0000313" key="18">
    <source>
        <dbReference type="EMBL" id="KAG0019991.1"/>
    </source>
</evidence>
<sequence>MSLYTTPKGSHHIRSHYLVQSLNYLADHAGMTLFSLKNLNLGSSQTVLNPDGNPIADVVEITMRSSTIGSNTVDLQFFYDPYDWSFPPDLIIDGLHTRPSLKDLGLDSSWDHDDPANLSREMDCSLIPGIDGPTKVVFAVPFYVVYTADGKKRRTKVVAKIQFMISSLVPNDVTAVQSKIETLSPFSHPELIQSIIEIGKHEPIVSYIERVTKKITDHFEKDERAKRLRKDFIETITSTFRENLLECDIVNNTFASFLFSVPKDMSRPDVLSTAIATFYLSDRFPEEYPKLTLTSAILPSDSNARTPAPEVIPISRYSPRWNAERIVTEIWEQLWEEIPQYHAKVSQLAALN</sequence>
<evidence type="ECO:0000256" key="11">
    <source>
        <dbReference type="ARBA" id="ARBA00022853"/>
    </source>
</evidence>
<keyword evidence="6" id="KW-0053">Apoptosis</keyword>
<dbReference type="GO" id="GO:0005737">
    <property type="term" value="C:cytoplasm"/>
    <property type="evidence" value="ECO:0007669"/>
    <property type="project" value="UniProtKB-SubCell"/>
</dbReference>
<protein>
    <recommendedName>
        <fullName evidence="3">BRISC and BRCA1-A complex member 2</fullName>
    </recommendedName>
    <alternativeName>
        <fullName evidence="16">BRCA1-A complex subunit BRE</fullName>
    </alternativeName>
    <alternativeName>
        <fullName evidence="17">BRCA1/BRCA2-containing complex subunit 45</fullName>
    </alternativeName>
</protein>
<dbReference type="AlphaFoldDB" id="A0A9P6MZU8"/>
<dbReference type="Proteomes" id="UP000703661">
    <property type="component" value="Unassembled WGS sequence"/>
</dbReference>
<keyword evidence="4" id="KW-0963">Cytoplasm</keyword>
<gene>
    <name evidence="18" type="ORF">BGZ80_004936</name>
</gene>
<comment type="subcellular location">
    <subcellularLocation>
        <location evidence="2">Cytoplasm</location>
    </subcellularLocation>
    <subcellularLocation>
        <location evidence="1">Nucleus</location>
    </subcellularLocation>
</comment>
<dbReference type="GO" id="GO:0006302">
    <property type="term" value="P:double-strand break repair"/>
    <property type="evidence" value="ECO:0007669"/>
    <property type="project" value="TreeGrafter"/>
</dbReference>
<dbReference type="EMBL" id="JAAAID010000247">
    <property type="protein sequence ID" value="KAG0019991.1"/>
    <property type="molecule type" value="Genomic_DNA"/>
</dbReference>
<keyword evidence="12" id="KW-0234">DNA repair</keyword>
<organism evidence="18 19">
    <name type="scientific">Entomortierella chlamydospora</name>
    <dbReference type="NCBI Taxonomy" id="101097"/>
    <lineage>
        <taxon>Eukaryota</taxon>
        <taxon>Fungi</taxon>
        <taxon>Fungi incertae sedis</taxon>
        <taxon>Mucoromycota</taxon>
        <taxon>Mortierellomycotina</taxon>
        <taxon>Mortierellomycetes</taxon>
        <taxon>Mortierellales</taxon>
        <taxon>Mortierellaceae</taxon>
        <taxon>Entomortierella</taxon>
    </lineage>
</organism>
<keyword evidence="13" id="KW-0539">Nucleus</keyword>
<keyword evidence="10" id="KW-0833">Ubl conjugation pathway</keyword>
<keyword evidence="5" id="KW-0132">Cell division</keyword>
<evidence type="ECO:0000256" key="10">
    <source>
        <dbReference type="ARBA" id="ARBA00022786"/>
    </source>
</evidence>
<evidence type="ECO:0000256" key="13">
    <source>
        <dbReference type="ARBA" id="ARBA00023242"/>
    </source>
</evidence>
<keyword evidence="11" id="KW-0156">Chromatin regulator</keyword>
<dbReference type="GO" id="GO:0070552">
    <property type="term" value="C:BRISC complex"/>
    <property type="evidence" value="ECO:0007669"/>
    <property type="project" value="InterPro"/>
</dbReference>
<keyword evidence="7" id="KW-0677">Repeat</keyword>
<evidence type="ECO:0000256" key="9">
    <source>
        <dbReference type="ARBA" id="ARBA00022776"/>
    </source>
</evidence>
<evidence type="ECO:0000256" key="12">
    <source>
        <dbReference type="ARBA" id="ARBA00023204"/>
    </source>
</evidence>
<keyword evidence="8" id="KW-0227">DNA damage</keyword>